<reference evidence="1" key="1">
    <citation type="journal article" date="2023" name="IScience">
        <title>Live-bearing cockroach genome reveals convergent evolutionary mechanisms linked to viviparity in insects and beyond.</title>
        <authorList>
            <person name="Fouks B."/>
            <person name="Harrison M.C."/>
            <person name="Mikhailova A.A."/>
            <person name="Marchal E."/>
            <person name="English S."/>
            <person name="Carruthers M."/>
            <person name="Jennings E.C."/>
            <person name="Chiamaka E.L."/>
            <person name="Frigard R.A."/>
            <person name="Pippel M."/>
            <person name="Attardo G.M."/>
            <person name="Benoit J.B."/>
            <person name="Bornberg-Bauer E."/>
            <person name="Tobe S.S."/>
        </authorList>
    </citation>
    <scope>NUCLEOTIDE SEQUENCE</scope>
    <source>
        <strain evidence="1">Stay&amp;Tobe</strain>
    </source>
</reference>
<comment type="caution">
    <text evidence="1">The sequence shown here is derived from an EMBL/GenBank/DDBJ whole genome shotgun (WGS) entry which is preliminary data.</text>
</comment>
<name>A0AAD8E7A2_DIPPU</name>
<feature type="non-terminal residue" evidence="1">
    <location>
        <position position="65"/>
    </location>
</feature>
<feature type="non-terminal residue" evidence="1">
    <location>
        <position position="1"/>
    </location>
</feature>
<dbReference type="AlphaFoldDB" id="A0AAD8E7A2"/>
<proteinExistence type="predicted"/>
<dbReference type="Proteomes" id="UP001233999">
    <property type="component" value="Unassembled WGS sequence"/>
</dbReference>
<protein>
    <submittedName>
        <fullName evidence="1">Uncharacterized protein</fullName>
    </submittedName>
</protein>
<dbReference type="EMBL" id="JASPKZ010008389">
    <property type="protein sequence ID" value="KAJ9579491.1"/>
    <property type="molecule type" value="Genomic_DNA"/>
</dbReference>
<accession>A0AAD8E7A2</accession>
<keyword evidence="2" id="KW-1185">Reference proteome</keyword>
<organism evidence="1 2">
    <name type="scientific">Diploptera punctata</name>
    <name type="common">Pacific beetle cockroach</name>
    <dbReference type="NCBI Taxonomy" id="6984"/>
    <lineage>
        <taxon>Eukaryota</taxon>
        <taxon>Metazoa</taxon>
        <taxon>Ecdysozoa</taxon>
        <taxon>Arthropoda</taxon>
        <taxon>Hexapoda</taxon>
        <taxon>Insecta</taxon>
        <taxon>Pterygota</taxon>
        <taxon>Neoptera</taxon>
        <taxon>Polyneoptera</taxon>
        <taxon>Dictyoptera</taxon>
        <taxon>Blattodea</taxon>
        <taxon>Blaberoidea</taxon>
        <taxon>Blaberidae</taxon>
        <taxon>Diplopterinae</taxon>
        <taxon>Diploptera</taxon>
    </lineage>
</organism>
<sequence>LQIRRNCRWSSEVFALAGCDCALVLRCTGFDVQGAVGPGSFMLRLSSSDVQECSLRFFNPTRYMH</sequence>
<gene>
    <name evidence="1" type="ORF">L9F63_004839</name>
</gene>
<evidence type="ECO:0000313" key="2">
    <source>
        <dbReference type="Proteomes" id="UP001233999"/>
    </source>
</evidence>
<reference evidence="1" key="2">
    <citation type="submission" date="2023-05" db="EMBL/GenBank/DDBJ databases">
        <authorList>
            <person name="Fouks B."/>
        </authorList>
    </citation>
    <scope>NUCLEOTIDE SEQUENCE</scope>
    <source>
        <strain evidence="1">Stay&amp;Tobe</strain>
        <tissue evidence="1">Testes</tissue>
    </source>
</reference>
<evidence type="ECO:0000313" key="1">
    <source>
        <dbReference type="EMBL" id="KAJ9579491.1"/>
    </source>
</evidence>